<evidence type="ECO:0000313" key="2">
    <source>
        <dbReference type="EMBL" id="MBB4944140.1"/>
    </source>
</evidence>
<keyword evidence="3" id="KW-1185">Reference proteome</keyword>
<accession>A0A7W7S5A3</accession>
<reference evidence="2 3" key="1">
    <citation type="submission" date="2020-08" db="EMBL/GenBank/DDBJ databases">
        <title>Sequencing the genomes of 1000 actinobacteria strains.</title>
        <authorList>
            <person name="Klenk H.-P."/>
        </authorList>
    </citation>
    <scope>NUCLEOTIDE SEQUENCE [LARGE SCALE GENOMIC DNA]</scope>
    <source>
        <strain evidence="2 3">DSM 43023</strain>
    </source>
</reference>
<organism evidence="2 3">
    <name type="scientific">Streptosporangium album</name>
    <dbReference type="NCBI Taxonomy" id="47479"/>
    <lineage>
        <taxon>Bacteria</taxon>
        <taxon>Bacillati</taxon>
        <taxon>Actinomycetota</taxon>
        <taxon>Actinomycetes</taxon>
        <taxon>Streptosporangiales</taxon>
        <taxon>Streptosporangiaceae</taxon>
        <taxon>Streptosporangium</taxon>
    </lineage>
</organism>
<dbReference type="RefSeq" id="WP_184760100.1">
    <property type="nucleotide sequence ID" value="NZ_BAABEK010000057.1"/>
</dbReference>
<dbReference type="EMBL" id="JACHJU010000007">
    <property type="protein sequence ID" value="MBB4944140.1"/>
    <property type="molecule type" value="Genomic_DNA"/>
</dbReference>
<gene>
    <name evidence="2" type="ORF">FHR32_008543</name>
</gene>
<protein>
    <submittedName>
        <fullName evidence="2">Uncharacterized protein</fullName>
    </submittedName>
</protein>
<comment type="caution">
    <text evidence="2">The sequence shown here is derived from an EMBL/GenBank/DDBJ whole genome shotgun (WGS) entry which is preliminary data.</text>
</comment>
<evidence type="ECO:0000256" key="1">
    <source>
        <dbReference type="SAM" id="MobiDB-lite"/>
    </source>
</evidence>
<dbReference type="AlphaFoldDB" id="A0A7W7S5A3"/>
<dbReference type="Proteomes" id="UP000534286">
    <property type="component" value="Unassembled WGS sequence"/>
</dbReference>
<feature type="region of interest" description="Disordered" evidence="1">
    <location>
        <begin position="55"/>
        <end position="105"/>
    </location>
</feature>
<proteinExistence type="predicted"/>
<name>A0A7W7S5A3_9ACTN</name>
<sequence length="105" mass="11134">MGVAAPGGTVTRDYKPGLMKVFSDAGGKVYGAYGERVFVGEVWLPTPARFARYLRPDGPRAAQGAGRRTPAPGSASRRDGSPSPPDLGRGGRGWDPRRCPPRPRA</sequence>
<evidence type="ECO:0000313" key="3">
    <source>
        <dbReference type="Proteomes" id="UP000534286"/>
    </source>
</evidence>